<dbReference type="CDD" id="cd00090">
    <property type="entry name" value="HTH_ARSR"/>
    <property type="match status" value="1"/>
</dbReference>
<dbReference type="InterPro" id="IPR036388">
    <property type="entry name" value="WH-like_DNA-bd_sf"/>
</dbReference>
<dbReference type="Gene3D" id="1.10.10.10">
    <property type="entry name" value="Winged helix-like DNA-binding domain superfamily/Winged helix DNA-binding domain"/>
    <property type="match status" value="1"/>
</dbReference>
<keyword evidence="6" id="KW-1185">Reference proteome</keyword>
<dbReference type="GeneID" id="67180813"/>
<evidence type="ECO:0000259" key="4">
    <source>
        <dbReference type="PROSITE" id="PS51118"/>
    </source>
</evidence>
<dbReference type="PANTHER" id="PTHR33204">
    <property type="entry name" value="TRANSCRIPTIONAL REGULATOR, MARR FAMILY"/>
    <property type="match status" value="1"/>
</dbReference>
<dbReference type="GO" id="GO:0003677">
    <property type="term" value="F:DNA binding"/>
    <property type="evidence" value="ECO:0007669"/>
    <property type="project" value="UniProtKB-KW"/>
</dbReference>
<dbReference type="GO" id="GO:0006355">
    <property type="term" value="P:regulation of DNA-templated transcription"/>
    <property type="evidence" value="ECO:0007669"/>
    <property type="project" value="UniProtKB-ARBA"/>
</dbReference>
<keyword evidence="1" id="KW-0805">Transcription regulation</keyword>
<evidence type="ECO:0000313" key="6">
    <source>
        <dbReference type="Proteomes" id="UP000006683"/>
    </source>
</evidence>
<dbReference type="HOGENOM" id="CLU_111585_5_2_6"/>
<dbReference type="AlphaFoldDB" id="E1SQH1"/>
<dbReference type="STRING" id="550540.Fbal_0569"/>
<dbReference type="Proteomes" id="UP000006683">
    <property type="component" value="Chromosome"/>
</dbReference>
<dbReference type="PROSITE" id="PS51118">
    <property type="entry name" value="HTH_HXLR"/>
    <property type="match status" value="1"/>
</dbReference>
<evidence type="ECO:0000256" key="1">
    <source>
        <dbReference type="ARBA" id="ARBA00023015"/>
    </source>
</evidence>
<dbReference type="InterPro" id="IPR002577">
    <property type="entry name" value="HTH_HxlR"/>
</dbReference>
<dbReference type="OrthoDB" id="9807069at2"/>
<dbReference type="RefSeq" id="WP_013344089.1">
    <property type="nucleotide sequence ID" value="NC_014541.1"/>
</dbReference>
<dbReference type="KEGG" id="fbl:Fbal_0569"/>
<sequence>MADTHPQARVEVNAQGQKRAISPCQEPCPIERGMRIIGGKWKGSILWHLKDEPVRFNDLARMLGGASKKMVNQRLKEMEEQGLIRREVLSERPVAVSYQITDFGRSSLAVLELLKDWAIEHDI</sequence>
<dbReference type="SUPFAM" id="SSF46785">
    <property type="entry name" value="Winged helix' DNA-binding domain"/>
    <property type="match status" value="1"/>
</dbReference>
<dbReference type="EMBL" id="CP002209">
    <property type="protein sequence ID" value="ADN74783.1"/>
    <property type="molecule type" value="Genomic_DNA"/>
</dbReference>
<gene>
    <name evidence="5" type="ordered locus">Fbal_0569</name>
</gene>
<feature type="domain" description="HTH hxlR-type" evidence="4">
    <location>
        <begin position="28"/>
        <end position="123"/>
    </location>
</feature>
<dbReference type="InterPro" id="IPR011991">
    <property type="entry name" value="ArsR-like_HTH"/>
</dbReference>
<evidence type="ECO:0000256" key="2">
    <source>
        <dbReference type="ARBA" id="ARBA00023125"/>
    </source>
</evidence>
<evidence type="ECO:0000256" key="3">
    <source>
        <dbReference type="ARBA" id="ARBA00023163"/>
    </source>
</evidence>
<reference evidence="5 6" key="1">
    <citation type="journal article" date="2010" name="Stand. Genomic Sci.">
        <title>Complete genome sequence of Ferrimonas balearica type strain (PAT).</title>
        <authorList>
            <person name="Nolan M."/>
            <person name="Sikorski J."/>
            <person name="Davenport K."/>
            <person name="Lucas S."/>
            <person name="Glavina Del Rio T."/>
            <person name="Tice H."/>
            <person name="Cheng J."/>
            <person name="Goodwin L."/>
            <person name="Pitluck S."/>
            <person name="Liolios K."/>
            <person name="Ivanova N."/>
            <person name="Mavromatis K."/>
            <person name="Ovchinnikova G."/>
            <person name="Pati A."/>
            <person name="Chen A."/>
            <person name="Palaniappan K."/>
            <person name="Land M."/>
            <person name="Hauser L."/>
            <person name="Chang Y."/>
            <person name="Jeffries C."/>
            <person name="Tapia R."/>
            <person name="Brettin T."/>
            <person name="Detter J."/>
            <person name="Han C."/>
            <person name="Yasawong M."/>
            <person name="Rohde M."/>
            <person name="Tindall B."/>
            <person name="Goker M."/>
            <person name="Woyke T."/>
            <person name="Bristow J."/>
            <person name="Eisen J."/>
            <person name="Markowitz V."/>
            <person name="Hugenholtz P."/>
            <person name="Kyrpides N."/>
            <person name="Klenk H."/>
            <person name="Lapidus A."/>
        </authorList>
    </citation>
    <scope>NUCLEOTIDE SEQUENCE [LARGE SCALE GENOMIC DNA]</scope>
    <source>
        <strain evidence="6">DSM 9799 / CCM 4581 / KCTC 23876 / PAT</strain>
    </source>
</reference>
<dbReference type="eggNOG" id="COG1733">
    <property type="taxonomic scope" value="Bacteria"/>
</dbReference>
<accession>E1SQH1</accession>
<proteinExistence type="predicted"/>
<dbReference type="InterPro" id="IPR036390">
    <property type="entry name" value="WH_DNA-bd_sf"/>
</dbReference>
<protein>
    <submittedName>
        <fullName evidence="5">Transcriptional regulator, HxlR family</fullName>
    </submittedName>
</protein>
<evidence type="ECO:0000313" key="5">
    <source>
        <dbReference type="EMBL" id="ADN74783.1"/>
    </source>
</evidence>
<name>E1SQH1_FERBD</name>
<dbReference type="Pfam" id="PF01638">
    <property type="entry name" value="HxlR"/>
    <property type="match status" value="1"/>
</dbReference>
<keyword evidence="3" id="KW-0804">Transcription</keyword>
<keyword evidence="2" id="KW-0238">DNA-binding</keyword>
<organism evidence="5 6">
    <name type="scientific">Ferrimonas balearica (strain DSM 9799 / CCM 4581 / KCTC 23876 / PAT)</name>
    <dbReference type="NCBI Taxonomy" id="550540"/>
    <lineage>
        <taxon>Bacteria</taxon>
        <taxon>Pseudomonadati</taxon>
        <taxon>Pseudomonadota</taxon>
        <taxon>Gammaproteobacteria</taxon>
        <taxon>Alteromonadales</taxon>
        <taxon>Ferrimonadaceae</taxon>
        <taxon>Ferrimonas</taxon>
    </lineage>
</organism>